<dbReference type="EMBL" id="DS235307">
    <property type="protein sequence ID" value="EEB14566.1"/>
    <property type="molecule type" value="Genomic_DNA"/>
</dbReference>
<evidence type="ECO:0000256" key="4">
    <source>
        <dbReference type="ARBA" id="ARBA00022448"/>
    </source>
</evidence>
<keyword evidence="15" id="KW-1185">Reference proteome</keyword>
<proteinExistence type="inferred from homology"/>
<organism>
    <name type="scientific">Pediculus humanus subsp. corporis</name>
    <name type="common">Body louse</name>
    <dbReference type="NCBI Taxonomy" id="121224"/>
    <lineage>
        <taxon>Eukaryota</taxon>
        <taxon>Metazoa</taxon>
        <taxon>Ecdysozoa</taxon>
        <taxon>Arthropoda</taxon>
        <taxon>Hexapoda</taxon>
        <taxon>Insecta</taxon>
        <taxon>Pterygota</taxon>
        <taxon>Neoptera</taxon>
        <taxon>Paraneoptera</taxon>
        <taxon>Psocodea</taxon>
        <taxon>Troctomorpha</taxon>
        <taxon>Phthiraptera</taxon>
        <taxon>Anoplura</taxon>
        <taxon>Pediculidae</taxon>
        <taxon>Pediculus</taxon>
    </lineage>
</organism>
<sequence>MIVSRLEINIKRLLKCTEALSTDDLATSDWKLEKYVEALSEMLQELQKKSKKPDPEVLKEYGRRIDLLKKLVDSQKIDNVEKRGVALQMMPHGIATSNGNICLEIVQKNTSKNYLDMRNELFSTEPANKNEVRHRKFEKSTGEDVDSVIKYHQVVQENIVSNMLHLTRDLKEQTKVANTIIKKDIETLQKSTNLADKNLNRLKIESSKLEEHNKRAWRCWMWVLIFFVMIIFICE</sequence>
<dbReference type="GO" id="GO:0005789">
    <property type="term" value="C:endoplasmic reticulum membrane"/>
    <property type="evidence" value="ECO:0007669"/>
    <property type="project" value="UniProtKB-SubCell"/>
</dbReference>
<comment type="subcellular location">
    <subcellularLocation>
        <location evidence="1">Endoplasmic reticulum membrane</location>
        <topology evidence="1">Single-pass type IV membrane protein</topology>
    </subcellularLocation>
</comment>
<evidence type="ECO:0000256" key="9">
    <source>
        <dbReference type="ARBA" id="ARBA00022989"/>
    </source>
</evidence>
<dbReference type="AlphaFoldDB" id="E0VMG0"/>
<dbReference type="PANTHER" id="PTHR13050:SF7">
    <property type="entry name" value="VESICLE TRANSPORT PROTEIN USE1"/>
    <property type="match status" value="1"/>
</dbReference>
<dbReference type="OMA" id="KYYTNAQ"/>
<reference evidence="13" key="2">
    <citation type="submission" date="2007-04" db="EMBL/GenBank/DDBJ databases">
        <title>The genome of the human body louse.</title>
        <authorList>
            <consortium name="The Human Body Louse Genome Consortium"/>
            <person name="Kirkness E."/>
            <person name="Walenz B."/>
            <person name="Hass B."/>
            <person name="Bruggner R."/>
            <person name="Strausberg R."/>
        </authorList>
    </citation>
    <scope>NUCLEOTIDE SEQUENCE</scope>
    <source>
        <strain evidence="13">USDA</strain>
    </source>
</reference>
<evidence type="ECO:0000256" key="1">
    <source>
        <dbReference type="ARBA" id="ARBA00004163"/>
    </source>
</evidence>
<dbReference type="RefSeq" id="XP_002427304.1">
    <property type="nucleotide sequence ID" value="XM_002427259.1"/>
</dbReference>
<evidence type="ECO:0000256" key="12">
    <source>
        <dbReference type="SAM" id="Phobius"/>
    </source>
</evidence>
<dbReference type="HOGENOM" id="CLU_087320_0_0_1"/>
<dbReference type="KEGG" id="phu:Phum_PHUM308750"/>
<evidence type="ECO:0000256" key="7">
    <source>
        <dbReference type="ARBA" id="ARBA00022892"/>
    </source>
</evidence>
<evidence type="ECO:0000256" key="2">
    <source>
        <dbReference type="ARBA" id="ARBA00007891"/>
    </source>
</evidence>
<evidence type="ECO:0000256" key="8">
    <source>
        <dbReference type="ARBA" id="ARBA00022927"/>
    </source>
</evidence>
<dbReference type="eggNOG" id="KOG2678">
    <property type="taxonomic scope" value="Eukaryota"/>
</dbReference>
<name>E0VMG0_PEDHC</name>
<gene>
    <name evidence="14" type="primary">8235806</name>
    <name evidence="13" type="ORF">Phum_PHUM308750</name>
</gene>
<dbReference type="EMBL" id="AAZO01003584">
    <property type="status" value="NOT_ANNOTATED_CDS"/>
    <property type="molecule type" value="Genomic_DNA"/>
</dbReference>
<dbReference type="GO" id="GO:0006890">
    <property type="term" value="P:retrograde vesicle-mediated transport, Golgi to endoplasmic reticulum"/>
    <property type="evidence" value="ECO:0007669"/>
    <property type="project" value="TreeGrafter"/>
</dbReference>
<protein>
    <recommendedName>
        <fullName evidence="3">Vesicle transport protein USE1</fullName>
    </recommendedName>
    <alternativeName>
        <fullName evidence="11">USE1-like protein</fullName>
    </alternativeName>
</protein>
<evidence type="ECO:0000313" key="15">
    <source>
        <dbReference type="Proteomes" id="UP000009046"/>
    </source>
</evidence>
<evidence type="ECO:0000256" key="10">
    <source>
        <dbReference type="ARBA" id="ARBA00023136"/>
    </source>
</evidence>
<reference evidence="14" key="3">
    <citation type="submission" date="2021-02" db="UniProtKB">
        <authorList>
            <consortium name="EnsemblMetazoa"/>
        </authorList>
    </citation>
    <scope>IDENTIFICATION</scope>
    <source>
        <strain evidence="14">USDA</strain>
    </source>
</reference>
<dbReference type="GO" id="GO:0031201">
    <property type="term" value="C:SNARE complex"/>
    <property type="evidence" value="ECO:0007669"/>
    <property type="project" value="TreeGrafter"/>
</dbReference>
<evidence type="ECO:0000256" key="5">
    <source>
        <dbReference type="ARBA" id="ARBA00022692"/>
    </source>
</evidence>
<reference evidence="13" key="1">
    <citation type="submission" date="2007-04" db="EMBL/GenBank/DDBJ databases">
        <title>Annotation of Pediculus humanus corporis strain USDA.</title>
        <authorList>
            <person name="Kirkness E."/>
            <person name="Hannick L."/>
            <person name="Hass B."/>
            <person name="Bruggner R."/>
            <person name="Lawson D."/>
            <person name="Bidwell S."/>
            <person name="Joardar V."/>
            <person name="Caler E."/>
            <person name="Walenz B."/>
            <person name="Inman J."/>
            <person name="Schobel S."/>
            <person name="Galinsky K."/>
            <person name="Amedeo P."/>
            <person name="Strausberg R."/>
        </authorList>
    </citation>
    <scope>NUCLEOTIDE SEQUENCE</scope>
    <source>
        <strain evidence="13">USDA</strain>
    </source>
</reference>
<evidence type="ECO:0000313" key="14">
    <source>
        <dbReference type="EnsemblMetazoa" id="PHUM308750-PA"/>
    </source>
</evidence>
<dbReference type="Pfam" id="PF09753">
    <property type="entry name" value="Use1"/>
    <property type="match status" value="1"/>
</dbReference>
<dbReference type="PANTHER" id="PTHR13050">
    <property type="entry name" value="USE1-LIKE PROTEIN"/>
    <property type="match status" value="1"/>
</dbReference>
<dbReference type="EnsemblMetazoa" id="PHUM308750-RA">
    <property type="protein sequence ID" value="PHUM308750-PA"/>
    <property type="gene ID" value="PHUM308750"/>
</dbReference>
<keyword evidence="6" id="KW-0256">Endoplasmic reticulum</keyword>
<dbReference type="InterPro" id="IPR019150">
    <property type="entry name" value="Vesicle_transport_protein_Use1"/>
</dbReference>
<keyword evidence="8" id="KW-0653">Protein transport</keyword>
<dbReference type="GO" id="GO:0015031">
    <property type="term" value="P:protein transport"/>
    <property type="evidence" value="ECO:0007669"/>
    <property type="project" value="UniProtKB-KW"/>
</dbReference>
<evidence type="ECO:0000256" key="6">
    <source>
        <dbReference type="ARBA" id="ARBA00022824"/>
    </source>
</evidence>
<dbReference type="FunCoup" id="E0VMG0">
    <property type="interactions" value="1665"/>
</dbReference>
<keyword evidence="9 12" id="KW-1133">Transmembrane helix</keyword>
<keyword evidence="7" id="KW-0931">ER-Golgi transport</keyword>
<evidence type="ECO:0000256" key="11">
    <source>
        <dbReference type="ARBA" id="ARBA00032711"/>
    </source>
</evidence>
<evidence type="ECO:0000256" key="3">
    <source>
        <dbReference type="ARBA" id="ARBA00015843"/>
    </source>
</evidence>
<evidence type="ECO:0000313" key="13">
    <source>
        <dbReference type="EMBL" id="EEB14566.1"/>
    </source>
</evidence>
<dbReference type="GO" id="GO:0005484">
    <property type="term" value="F:SNAP receptor activity"/>
    <property type="evidence" value="ECO:0007669"/>
    <property type="project" value="TreeGrafter"/>
</dbReference>
<dbReference type="OrthoDB" id="4506189at2759"/>
<keyword evidence="4" id="KW-0813">Transport</keyword>
<dbReference type="InParanoid" id="E0VMG0"/>
<dbReference type="VEuPathDB" id="VectorBase:PHUM308750"/>
<dbReference type="CDD" id="cd15860">
    <property type="entry name" value="SNARE_USE1"/>
    <property type="match status" value="1"/>
</dbReference>
<feature type="transmembrane region" description="Helical" evidence="12">
    <location>
        <begin position="216"/>
        <end position="233"/>
    </location>
</feature>
<dbReference type="GeneID" id="8235806"/>
<dbReference type="CTD" id="8235806"/>
<accession>E0VMG0</accession>
<dbReference type="Proteomes" id="UP000009046">
    <property type="component" value="Unassembled WGS sequence"/>
</dbReference>
<keyword evidence="5 12" id="KW-0812">Transmembrane</keyword>
<dbReference type="STRING" id="121224.E0VMG0"/>
<keyword evidence="10 12" id="KW-0472">Membrane</keyword>
<comment type="similarity">
    <text evidence="2">Belongs to the USE1 family.</text>
</comment>